<dbReference type="PROSITE" id="PS50850">
    <property type="entry name" value="MFS"/>
    <property type="match status" value="1"/>
</dbReference>
<dbReference type="RefSeq" id="WP_128994681.1">
    <property type="nucleotide sequence ID" value="NZ_PDKN01000001.1"/>
</dbReference>
<evidence type="ECO:0000256" key="1">
    <source>
        <dbReference type="ARBA" id="ARBA00004651"/>
    </source>
</evidence>
<feature type="transmembrane region" description="Helical" evidence="7">
    <location>
        <begin position="355"/>
        <end position="374"/>
    </location>
</feature>
<dbReference type="InterPro" id="IPR020846">
    <property type="entry name" value="MFS_dom"/>
</dbReference>
<evidence type="ECO:0000313" key="10">
    <source>
        <dbReference type="Proteomes" id="UP000290657"/>
    </source>
</evidence>
<keyword evidence="6 7" id="KW-0472">Membrane</keyword>
<dbReference type="EMBL" id="PDKN01000001">
    <property type="protein sequence ID" value="RXJ60546.1"/>
    <property type="molecule type" value="Genomic_DNA"/>
</dbReference>
<protein>
    <submittedName>
        <fullName evidence="9">MFS transporter</fullName>
    </submittedName>
</protein>
<dbReference type="InterPro" id="IPR050171">
    <property type="entry name" value="MFS_Transporters"/>
</dbReference>
<comment type="caution">
    <text evidence="9">The sequence shown here is derived from an EMBL/GenBank/DDBJ whole genome shotgun (WGS) entry which is preliminary data.</text>
</comment>
<evidence type="ECO:0000259" key="8">
    <source>
        <dbReference type="PROSITE" id="PS50850"/>
    </source>
</evidence>
<evidence type="ECO:0000313" key="9">
    <source>
        <dbReference type="EMBL" id="RXJ60546.1"/>
    </source>
</evidence>
<dbReference type="InterPro" id="IPR011701">
    <property type="entry name" value="MFS"/>
</dbReference>
<reference evidence="9 10" key="1">
    <citation type="submission" date="2017-10" db="EMBL/GenBank/DDBJ databases">
        <title>Genomics of the genus Arcobacter.</title>
        <authorList>
            <person name="Perez-Cataluna A."/>
            <person name="Figueras M.J."/>
        </authorList>
    </citation>
    <scope>NUCLEOTIDE SEQUENCE [LARGE SCALE GENOMIC DNA]</scope>
    <source>
        <strain evidence="9 10">CECT 8987</strain>
    </source>
</reference>
<proteinExistence type="predicted"/>
<dbReference type="GO" id="GO:0022857">
    <property type="term" value="F:transmembrane transporter activity"/>
    <property type="evidence" value="ECO:0007669"/>
    <property type="project" value="InterPro"/>
</dbReference>
<keyword evidence="5 7" id="KW-1133">Transmembrane helix</keyword>
<dbReference type="SUPFAM" id="SSF103473">
    <property type="entry name" value="MFS general substrate transporter"/>
    <property type="match status" value="1"/>
</dbReference>
<dbReference type="Gene3D" id="1.20.1250.20">
    <property type="entry name" value="MFS general substrate transporter like domains"/>
    <property type="match status" value="1"/>
</dbReference>
<dbReference type="PANTHER" id="PTHR23517">
    <property type="entry name" value="RESISTANCE PROTEIN MDTM, PUTATIVE-RELATED-RELATED"/>
    <property type="match status" value="1"/>
</dbReference>
<feature type="domain" description="Major facilitator superfamily (MFS) profile" evidence="8">
    <location>
        <begin position="1"/>
        <end position="381"/>
    </location>
</feature>
<dbReference type="InterPro" id="IPR001958">
    <property type="entry name" value="Tet-R_TetA/multi-R_MdtG-like"/>
</dbReference>
<keyword evidence="10" id="KW-1185">Reference proteome</keyword>
<feature type="transmembrane region" description="Helical" evidence="7">
    <location>
        <begin position="71"/>
        <end position="90"/>
    </location>
</feature>
<dbReference type="CDD" id="cd17472">
    <property type="entry name" value="MFS_YajR_like"/>
    <property type="match status" value="1"/>
</dbReference>
<evidence type="ECO:0000256" key="3">
    <source>
        <dbReference type="ARBA" id="ARBA00022475"/>
    </source>
</evidence>
<dbReference type="Pfam" id="PF07690">
    <property type="entry name" value="MFS_1"/>
    <property type="match status" value="1"/>
</dbReference>
<feature type="transmembrane region" description="Helical" evidence="7">
    <location>
        <begin position="210"/>
        <end position="229"/>
    </location>
</feature>
<dbReference type="PRINTS" id="PR01035">
    <property type="entry name" value="TCRTETA"/>
</dbReference>
<feature type="transmembrane region" description="Helical" evidence="7">
    <location>
        <begin position="326"/>
        <end position="349"/>
    </location>
</feature>
<feature type="transmembrane region" description="Helical" evidence="7">
    <location>
        <begin position="290"/>
        <end position="306"/>
    </location>
</feature>
<evidence type="ECO:0000256" key="5">
    <source>
        <dbReference type="ARBA" id="ARBA00022989"/>
    </source>
</evidence>
<evidence type="ECO:0000256" key="2">
    <source>
        <dbReference type="ARBA" id="ARBA00022448"/>
    </source>
</evidence>
<dbReference type="AlphaFoldDB" id="A0A4Q0XT38"/>
<dbReference type="Proteomes" id="UP000290657">
    <property type="component" value="Unassembled WGS sequence"/>
</dbReference>
<dbReference type="PANTHER" id="PTHR23517:SF2">
    <property type="entry name" value="MULTIDRUG RESISTANCE PROTEIN MDTH"/>
    <property type="match status" value="1"/>
</dbReference>
<evidence type="ECO:0000256" key="7">
    <source>
        <dbReference type="SAM" id="Phobius"/>
    </source>
</evidence>
<feature type="transmembrane region" description="Helical" evidence="7">
    <location>
        <begin position="127"/>
        <end position="145"/>
    </location>
</feature>
<dbReference type="InterPro" id="IPR036259">
    <property type="entry name" value="MFS_trans_sf"/>
</dbReference>
<sequence length="437" mass="48364">MIKTILPLCSIISLRFLGLFLVLPVISVYAMNLKGANTTLIGVVIGGYALTQMLFQIPFGILSDKLGRKGTIIMGLLLFAIGSIICALSVDIFSLMLGRFLQGAGAIGAVVTAMISDLVKEEQRPKAMSFMGASIAGSFALSMLFGPTIGAYAGVEVLFWITAFLAVFSIYLIVKKVPNPPVITHTYSTKLNIFNVLKNSNLVKMNITNFLQKGLMTFAFMIIPMVLLKEFNWEMKELYKVYIPAMIFGVLAMAPAAIMAEKYGKFKEVLIIGIVFFALSYLIIGFGQDDLLFVIGVIIFFTGFNMHEPIMQSLASKFAKVHQRGFVLGIFNAFGYLGTFLGGLLGGMFYAQTSMSAIVTSIAVVCFLWLLLIFSMPNPMKKRVAYIHLDTINQEKTPALHDFYGIEEWYINETENLLIVKYDENETSPSKIEEVLK</sequence>
<feature type="transmembrane region" description="Helical" evidence="7">
    <location>
        <begin position="241"/>
        <end position="259"/>
    </location>
</feature>
<evidence type="ECO:0000256" key="4">
    <source>
        <dbReference type="ARBA" id="ARBA00022692"/>
    </source>
</evidence>
<keyword evidence="2" id="KW-0813">Transport</keyword>
<keyword evidence="4 7" id="KW-0812">Transmembrane</keyword>
<dbReference type="GO" id="GO:0005886">
    <property type="term" value="C:plasma membrane"/>
    <property type="evidence" value="ECO:0007669"/>
    <property type="project" value="UniProtKB-SubCell"/>
</dbReference>
<feature type="transmembrane region" description="Helical" evidence="7">
    <location>
        <begin position="38"/>
        <end position="59"/>
    </location>
</feature>
<feature type="transmembrane region" description="Helical" evidence="7">
    <location>
        <begin position="266"/>
        <end position="284"/>
    </location>
</feature>
<comment type="subcellular location">
    <subcellularLocation>
        <location evidence="1">Cell membrane</location>
        <topology evidence="1">Multi-pass membrane protein</topology>
    </subcellularLocation>
</comment>
<accession>A0A4Q0XT38</accession>
<dbReference type="OrthoDB" id="9764259at2"/>
<gene>
    <name evidence="9" type="ORF">CRV04_00585</name>
</gene>
<feature type="transmembrane region" description="Helical" evidence="7">
    <location>
        <begin position="12"/>
        <end position="32"/>
    </location>
</feature>
<evidence type="ECO:0000256" key="6">
    <source>
        <dbReference type="ARBA" id="ARBA00023136"/>
    </source>
</evidence>
<keyword evidence="3" id="KW-1003">Cell membrane</keyword>
<organism evidence="9 10">
    <name type="scientific">Candidatus Marinarcus aquaticus</name>
    <dbReference type="NCBI Taxonomy" id="2044504"/>
    <lineage>
        <taxon>Bacteria</taxon>
        <taxon>Pseudomonadati</taxon>
        <taxon>Campylobacterota</taxon>
        <taxon>Epsilonproteobacteria</taxon>
        <taxon>Campylobacterales</taxon>
        <taxon>Arcobacteraceae</taxon>
        <taxon>Candidatus Marinarcus</taxon>
    </lineage>
</organism>
<name>A0A4Q0XT38_9BACT</name>
<feature type="transmembrane region" description="Helical" evidence="7">
    <location>
        <begin position="157"/>
        <end position="174"/>
    </location>
</feature>